<name>A0A4Z2I707_9TELE</name>
<evidence type="ECO:0000313" key="3">
    <source>
        <dbReference type="Proteomes" id="UP000314294"/>
    </source>
</evidence>
<proteinExistence type="predicted"/>
<feature type="region of interest" description="Disordered" evidence="1">
    <location>
        <begin position="63"/>
        <end position="92"/>
    </location>
</feature>
<evidence type="ECO:0000313" key="2">
    <source>
        <dbReference type="EMBL" id="TNN73104.1"/>
    </source>
</evidence>
<dbReference type="AlphaFoldDB" id="A0A4Z2I707"/>
<sequence length="92" mass="10533">MTEQLLDLSLLKVEESSSVLLGRCRSLLERRRTGLGLLAGWSLFMQAIAAVRKTPWMLFSDVKAEHSRNQSSRGDVRLEKEEAERSKEDTKR</sequence>
<comment type="caution">
    <text evidence="2">The sequence shown here is derived from an EMBL/GenBank/DDBJ whole genome shotgun (WGS) entry which is preliminary data.</text>
</comment>
<organism evidence="2 3">
    <name type="scientific">Liparis tanakae</name>
    <name type="common">Tanaka's snailfish</name>
    <dbReference type="NCBI Taxonomy" id="230148"/>
    <lineage>
        <taxon>Eukaryota</taxon>
        <taxon>Metazoa</taxon>
        <taxon>Chordata</taxon>
        <taxon>Craniata</taxon>
        <taxon>Vertebrata</taxon>
        <taxon>Euteleostomi</taxon>
        <taxon>Actinopterygii</taxon>
        <taxon>Neopterygii</taxon>
        <taxon>Teleostei</taxon>
        <taxon>Neoteleostei</taxon>
        <taxon>Acanthomorphata</taxon>
        <taxon>Eupercaria</taxon>
        <taxon>Perciformes</taxon>
        <taxon>Cottioidei</taxon>
        <taxon>Cottales</taxon>
        <taxon>Liparidae</taxon>
        <taxon>Liparis</taxon>
    </lineage>
</organism>
<keyword evidence="3" id="KW-1185">Reference proteome</keyword>
<accession>A0A4Z2I707</accession>
<protein>
    <submittedName>
        <fullName evidence="2">Uncharacterized protein</fullName>
    </submittedName>
</protein>
<evidence type="ECO:0000256" key="1">
    <source>
        <dbReference type="SAM" id="MobiDB-lite"/>
    </source>
</evidence>
<gene>
    <name evidence="2" type="ORF">EYF80_016590</name>
</gene>
<dbReference type="Proteomes" id="UP000314294">
    <property type="component" value="Unassembled WGS sequence"/>
</dbReference>
<reference evidence="2 3" key="1">
    <citation type="submission" date="2019-03" db="EMBL/GenBank/DDBJ databases">
        <title>First draft genome of Liparis tanakae, snailfish: a comprehensive survey of snailfish specific genes.</title>
        <authorList>
            <person name="Kim W."/>
            <person name="Song I."/>
            <person name="Jeong J.-H."/>
            <person name="Kim D."/>
            <person name="Kim S."/>
            <person name="Ryu S."/>
            <person name="Song J.Y."/>
            <person name="Lee S.K."/>
        </authorList>
    </citation>
    <scope>NUCLEOTIDE SEQUENCE [LARGE SCALE GENOMIC DNA]</scope>
    <source>
        <tissue evidence="2">Muscle</tissue>
    </source>
</reference>
<dbReference type="OrthoDB" id="8830751at2759"/>
<dbReference type="EMBL" id="SRLO01000128">
    <property type="protein sequence ID" value="TNN73104.1"/>
    <property type="molecule type" value="Genomic_DNA"/>
</dbReference>